<name>A0A8S0FRU3_ECOLX</name>
<evidence type="ECO:0000313" key="2">
    <source>
        <dbReference type="Proteomes" id="UP000467488"/>
    </source>
</evidence>
<gene>
    <name evidence="1" type="ORF">EIMP300_45570</name>
</gene>
<accession>A0A8S0FRU3</accession>
<dbReference type="Proteomes" id="UP000467488">
    <property type="component" value="Chromosome"/>
</dbReference>
<evidence type="ECO:0000313" key="1">
    <source>
        <dbReference type="EMBL" id="BBU83157.1"/>
    </source>
</evidence>
<proteinExistence type="predicted"/>
<dbReference type="AlphaFoldDB" id="A0A8S0FRU3"/>
<sequence>MGGGKTFQHISFVSNAHVDLDFELKEQLFFREQGIFGEQKHKVMERGECIKKSSI</sequence>
<dbReference type="EMBL" id="AP022360">
    <property type="protein sequence ID" value="BBU83157.1"/>
    <property type="molecule type" value="Genomic_DNA"/>
</dbReference>
<reference evidence="1 2" key="1">
    <citation type="submission" date="2020-01" db="EMBL/GenBank/DDBJ databases">
        <title>Dynamics of blaIMP-6 dissemination in carbapenem resistant Enterobacteriacea isolated from regional surveillance in Osaka, Japan.</title>
        <authorList>
            <person name="Abe R."/>
            <person name="Akeda Y."/>
            <person name="Sugawara Y."/>
            <person name="Yamamoto N."/>
            <person name="Tomono K."/>
            <person name="Takeuchi D."/>
            <person name="Kawahara R."/>
            <person name="Hamada S."/>
        </authorList>
    </citation>
    <scope>NUCLEOTIDE SEQUENCE [LARGE SCALE GENOMIC DNA]</scope>
    <source>
        <strain evidence="1 2">E300</strain>
    </source>
</reference>
<protein>
    <submittedName>
        <fullName evidence="1">Uncharacterized protein</fullName>
    </submittedName>
</protein>
<organism evidence="1 2">
    <name type="scientific">Escherichia coli</name>
    <dbReference type="NCBI Taxonomy" id="562"/>
    <lineage>
        <taxon>Bacteria</taxon>
        <taxon>Pseudomonadati</taxon>
        <taxon>Pseudomonadota</taxon>
        <taxon>Gammaproteobacteria</taxon>
        <taxon>Enterobacterales</taxon>
        <taxon>Enterobacteriaceae</taxon>
        <taxon>Escherichia</taxon>
    </lineage>
</organism>